<evidence type="ECO:0000256" key="5">
    <source>
        <dbReference type="ARBA" id="ARBA00022927"/>
    </source>
</evidence>
<evidence type="ECO:0000256" key="4">
    <source>
        <dbReference type="ARBA" id="ARBA00022741"/>
    </source>
</evidence>
<feature type="compositionally biased region" description="Low complexity" evidence="8">
    <location>
        <begin position="38"/>
        <end position="50"/>
    </location>
</feature>
<evidence type="ECO:0000256" key="1">
    <source>
        <dbReference type="ARBA" id="ARBA00004123"/>
    </source>
</evidence>
<dbReference type="InterPro" id="IPR027417">
    <property type="entry name" value="P-loop_NTPase"/>
</dbReference>
<dbReference type="PROSITE" id="PS51421">
    <property type="entry name" value="RAS"/>
    <property type="match status" value="1"/>
</dbReference>
<evidence type="ECO:0000256" key="6">
    <source>
        <dbReference type="ARBA" id="ARBA00023134"/>
    </source>
</evidence>
<dbReference type="OrthoDB" id="440027at2759"/>
<proteinExistence type="inferred from homology"/>
<dbReference type="AlphaFoldDB" id="A0A812S2Y6"/>
<keyword evidence="5" id="KW-0653">Protein transport</keyword>
<dbReference type="FunFam" id="3.40.50.300:FF:001447">
    <property type="entry name" value="Ras-related protein Rab-1B"/>
    <property type="match status" value="1"/>
</dbReference>
<keyword evidence="4" id="KW-0547">Nucleotide-binding</keyword>
<dbReference type="GO" id="GO:0006606">
    <property type="term" value="P:protein import into nucleus"/>
    <property type="evidence" value="ECO:0007669"/>
    <property type="project" value="TreeGrafter"/>
</dbReference>
<dbReference type="SUPFAM" id="SSF52540">
    <property type="entry name" value="P-loop containing nucleoside triphosphate hydrolases"/>
    <property type="match status" value="1"/>
</dbReference>
<keyword evidence="3" id="KW-0813">Transport</keyword>
<protein>
    <submittedName>
        <fullName evidence="9">RAN protein</fullName>
    </submittedName>
</protein>
<dbReference type="SMART" id="SM00173">
    <property type="entry name" value="RAS"/>
    <property type="match status" value="1"/>
</dbReference>
<feature type="region of interest" description="Disordered" evidence="8">
    <location>
        <begin position="13"/>
        <end position="50"/>
    </location>
</feature>
<dbReference type="InterPro" id="IPR001806">
    <property type="entry name" value="Small_GTPase"/>
</dbReference>
<feature type="non-terminal residue" evidence="9">
    <location>
        <position position="225"/>
    </location>
</feature>
<dbReference type="Proteomes" id="UP000601435">
    <property type="component" value="Unassembled WGS sequence"/>
</dbReference>
<dbReference type="PROSITE" id="PS51418">
    <property type="entry name" value="RAN"/>
    <property type="match status" value="1"/>
</dbReference>
<organism evidence="9 10">
    <name type="scientific">Symbiodinium necroappetens</name>
    <dbReference type="NCBI Taxonomy" id="1628268"/>
    <lineage>
        <taxon>Eukaryota</taxon>
        <taxon>Sar</taxon>
        <taxon>Alveolata</taxon>
        <taxon>Dinophyceae</taxon>
        <taxon>Suessiales</taxon>
        <taxon>Symbiodiniaceae</taxon>
        <taxon>Symbiodinium</taxon>
    </lineage>
</organism>
<dbReference type="EMBL" id="CAJNJA010020377">
    <property type="protein sequence ID" value="CAE7459059.1"/>
    <property type="molecule type" value="Genomic_DNA"/>
</dbReference>
<dbReference type="Pfam" id="PF00071">
    <property type="entry name" value="Ras"/>
    <property type="match status" value="1"/>
</dbReference>
<dbReference type="SMART" id="SM00175">
    <property type="entry name" value="RAB"/>
    <property type="match status" value="1"/>
</dbReference>
<dbReference type="PROSITE" id="PS51419">
    <property type="entry name" value="RAB"/>
    <property type="match status" value="1"/>
</dbReference>
<reference evidence="9" key="1">
    <citation type="submission" date="2021-02" db="EMBL/GenBank/DDBJ databases">
        <authorList>
            <person name="Dougan E. K."/>
            <person name="Rhodes N."/>
            <person name="Thang M."/>
            <person name="Chan C."/>
        </authorList>
    </citation>
    <scope>NUCLEOTIDE SEQUENCE</scope>
</reference>
<dbReference type="InterPro" id="IPR002041">
    <property type="entry name" value="Ran_GTPase"/>
</dbReference>
<evidence type="ECO:0000256" key="3">
    <source>
        <dbReference type="ARBA" id="ARBA00022448"/>
    </source>
</evidence>
<dbReference type="PANTHER" id="PTHR24071">
    <property type="entry name" value="RAN GTPASE"/>
    <property type="match status" value="1"/>
</dbReference>
<dbReference type="GO" id="GO:0005634">
    <property type="term" value="C:nucleus"/>
    <property type="evidence" value="ECO:0007669"/>
    <property type="project" value="UniProtKB-SubCell"/>
</dbReference>
<dbReference type="InterPro" id="IPR005225">
    <property type="entry name" value="Small_GTP-bd"/>
</dbReference>
<evidence type="ECO:0000256" key="7">
    <source>
        <dbReference type="ARBA" id="ARBA00023242"/>
    </source>
</evidence>
<dbReference type="SMART" id="SM00176">
    <property type="entry name" value="RAN"/>
    <property type="match status" value="1"/>
</dbReference>
<accession>A0A812S2Y6</accession>
<gene>
    <name evidence="9" type="primary">RAN</name>
    <name evidence="9" type="ORF">SNEC2469_LOCUS12814</name>
</gene>
<keyword evidence="10" id="KW-1185">Reference proteome</keyword>
<name>A0A812S2Y6_9DINO</name>
<dbReference type="GO" id="GO:0000054">
    <property type="term" value="P:ribosomal subunit export from nucleus"/>
    <property type="evidence" value="ECO:0007669"/>
    <property type="project" value="TreeGrafter"/>
</dbReference>
<feature type="non-terminal residue" evidence="9">
    <location>
        <position position="1"/>
    </location>
</feature>
<dbReference type="GO" id="GO:0003924">
    <property type="term" value="F:GTPase activity"/>
    <property type="evidence" value="ECO:0007669"/>
    <property type="project" value="InterPro"/>
</dbReference>
<comment type="caution">
    <text evidence="9">The sequence shown here is derived from an EMBL/GenBank/DDBJ whole genome shotgun (WGS) entry which is preliminary data.</text>
</comment>
<dbReference type="SMART" id="SM00174">
    <property type="entry name" value="RHO"/>
    <property type="match status" value="1"/>
</dbReference>
<dbReference type="GO" id="GO:0005525">
    <property type="term" value="F:GTP binding"/>
    <property type="evidence" value="ECO:0007669"/>
    <property type="project" value="UniProtKB-KW"/>
</dbReference>
<dbReference type="PANTHER" id="PTHR24071:SF0">
    <property type="entry name" value="GTP-BINDING NUCLEAR PROTEIN RAN"/>
    <property type="match status" value="1"/>
</dbReference>
<evidence type="ECO:0000313" key="10">
    <source>
        <dbReference type="Proteomes" id="UP000601435"/>
    </source>
</evidence>
<dbReference type="PRINTS" id="PR00449">
    <property type="entry name" value="RASTRNSFRMNG"/>
</dbReference>
<keyword evidence="7" id="KW-0539">Nucleus</keyword>
<dbReference type="NCBIfam" id="TIGR00231">
    <property type="entry name" value="small_GTP"/>
    <property type="match status" value="1"/>
</dbReference>
<dbReference type="GO" id="GO:0005737">
    <property type="term" value="C:cytoplasm"/>
    <property type="evidence" value="ECO:0007669"/>
    <property type="project" value="TreeGrafter"/>
</dbReference>
<evidence type="ECO:0000313" key="9">
    <source>
        <dbReference type="EMBL" id="CAE7459059.1"/>
    </source>
</evidence>
<comment type="subcellular location">
    <subcellularLocation>
        <location evidence="1">Nucleus</location>
    </subcellularLocation>
</comment>
<evidence type="ECO:0000256" key="8">
    <source>
        <dbReference type="SAM" id="MobiDB-lite"/>
    </source>
</evidence>
<sequence>MLSRLWGFVQSITSKRPSSEEAPPAKRARVQTSVDSNAPEAETARPATAFASQASGPPVEYKLVLLGDAGVGKTCFVKRHVTGEFVKKYRPTEGCEMKKLKISTSRGPVLFQVWDTAGQDHLAGLRDGYFIGARCAMVFFDVTKRESHQNLAKWVTDLRKVAGDIPVVVVGNKVDAPGRVVKAQEGSVIMRKLKVQYYDLSVRTRFNVEVPLLFLSRRLLGDSSL</sequence>
<evidence type="ECO:0000256" key="2">
    <source>
        <dbReference type="ARBA" id="ARBA00008028"/>
    </source>
</evidence>
<comment type="similarity">
    <text evidence="2">Belongs to the small GTPase superfamily. Ran family.</text>
</comment>
<keyword evidence="6" id="KW-0342">GTP-binding</keyword>
<dbReference type="Gene3D" id="3.40.50.300">
    <property type="entry name" value="P-loop containing nucleotide triphosphate hydrolases"/>
    <property type="match status" value="1"/>
</dbReference>